<dbReference type="AlphaFoldDB" id="A0A8G2CKG9"/>
<evidence type="ECO:0000313" key="2">
    <source>
        <dbReference type="Proteomes" id="UP000186308"/>
    </source>
</evidence>
<comment type="caution">
    <text evidence="1">The sequence shown here is derived from an EMBL/GenBank/DDBJ whole genome shotgun (WGS) entry which is preliminary data.</text>
</comment>
<evidence type="ECO:0000313" key="1">
    <source>
        <dbReference type="EMBL" id="SIQ77072.1"/>
    </source>
</evidence>
<keyword evidence="2" id="KW-1185">Reference proteome</keyword>
<proteinExistence type="predicted"/>
<protein>
    <submittedName>
        <fullName evidence="1">Uncharacterized protein</fullName>
    </submittedName>
</protein>
<reference evidence="1 2" key="1">
    <citation type="submission" date="2017-01" db="EMBL/GenBank/DDBJ databases">
        <authorList>
            <person name="Varghese N."/>
            <person name="Submissions S."/>
        </authorList>
    </citation>
    <scope>NUCLEOTIDE SEQUENCE [LARGE SCALE GENOMIC DNA]</scope>
    <source>
        <strain evidence="1 2">ATCC 35905</strain>
    </source>
</reference>
<dbReference type="RefSeq" id="WP_029311056.1">
    <property type="nucleotide sequence ID" value="NZ_FTNE01000009.1"/>
</dbReference>
<dbReference type="EMBL" id="FTNE01000009">
    <property type="protein sequence ID" value="SIQ77072.1"/>
    <property type="molecule type" value="Genomic_DNA"/>
</dbReference>
<accession>A0A8G2CKG9</accession>
<dbReference type="OrthoDB" id="769885at2"/>
<name>A0A8G2CKG9_ACIRU</name>
<organism evidence="1 2">
    <name type="scientific">Acidiphilium rubrum</name>
    <dbReference type="NCBI Taxonomy" id="526"/>
    <lineage>
        <taxon>Bacteria</taxon>
        <taxon>Pseudomonadati</taxon>
        <taxon>Pseudomonadota</taxon>
        <taxon>Alphaproteobacteria</taxon>
        <taxon>Acetobacterales</taxon>
        <taxon>Acidocellaceae</taxon>
        <taxon>Acidiphilium</taxon>
    </lineage>
</organism>
<dbReference type="Proteomes" id="UP000186308">
    <property type="component" value="Unassembled WGS sequence"/>
</dbReference>
<gene>
    <name evidence="1" type="ORF">SAMN05421828_10940</name>
</gene>
<sequence length="103" mass="11989">MTCHDPHAAPVSNTETPKTRRALLALVPIHTPSRQRHYILIDDIPHPWRLAFATALGERQRPILADRRPAAYAWDWRDWVMDRSWDLPDHVSLHCPRKNAASR</sequence>